<dbReference type="CDD" id="cd08645">
    <property type="entry name" value="FMT_core_GART"/>
    <property type="match status" value="1"/>
</dbReference>
<dbReference type="GO" id="GO:0004644">
    <property type="term" value="F:phosphoribosylglycinamide formyltransferase activity"/>
    <property type="evidence" value="ECO:0007669"/>
    <property type="project" value="UniProtKB-UniRule"/>
</dbReference>
<accession>A0A3N1M9Y9</accession>
<comment type="similarity">
    <text evidence="4 6">Belongs to the GART family.</text>
</comment>
<dbReference type="EMBL" id="RJKX01000013">
    <property type="protein sequence ID" value="ROP99506.1"/>
    <property type="molecule type" value="Genomic_DNA"/>
</dbReference>
<feature type="binding site" evidence="6">
    <location>
        <position position="67"/>
    </location>
    <ligand>
        <name>(6R)-10-formyltetrahydrofolate</name>
        <dbReference type="ChEBI" id="CHEBI:195366"/>
    </ligand>
</feature>
<evidence type="ECO:0000256" key="6">
    <source>
        <dbReference type="HAMAP-Rule" id="MF_01930"/>
    </source>
</evidence>
<keyword evidence="3 6" id="KW-0658">Purine biosynthesis</keyword>
<comment type="catalytic activity">
    <reaction evidence="5 6">
        <text>N(1)-(5-phospho-beta-D-ribosyl)glycinamide + (6R)-10-formyltetrahydrofolate = N(2)-formyl-N(1)-(5-phospho-beta-D-ribosyl)glycinamide + (6S)-5,6,7,8-tetrahydrofolate + H(+)</text>
        <dbReference type="Rhea" id="RHEA:15053"/>
        <dbReference type="ChEBI" id="CHEBI:15378"/>
        <dbReference type="ChEBI" id="CHEBI:57453"/>
        <dbReference type="ChEBI" id="CHEBI:143788"/>
        <dbReference type="ChEBI" id="CHEBI:147286"/>
        <dbReference type="ChEBI" id="CHEBI:195366"/>
        <dbReference type="EC" id="2.1.2.2"/>
    </reaction>
</comment>
<dbReference type="HAMAP" id="MF_01930">
    <property type="entry name" value="PurN"/>
    <property type="match status" value="1"/>
</dbReference>
<keyword evidence="9" id="KW-1185">Reference proteome</keyword>
<dbReference type="GO" id="GO:0006189">
    <property type="term" value="P:'de novo' IMP biosynthetic process"/>
    <property type="evidence" value="ECO:0007669"/>
    <property type="project" value="UniProtKB-UniRule"/>
</dbReference>
<reference evidence="8 9" key="1">
    <citation type="submission" date="2018-11" db="EMBL/GenBank/DDBJ databases">
        <title>Genomic Encyclopedia of Type Strains, Phase IV (KMG-IV): sequencing the most valuable type-strain genomes for metagenomic binning, comparative biology and taxonomic classification.</title>
        <authorList>
            <person name="Goeker M."/>
        </authorList>
    </citation>
    <scope>NUCLEOTIDE SEQUENCE [LARGE SCALE GENOMIC DNA]</scope>
    <source>
        <strain evidence="8 9">DSM 5900</strain>
    </source>
</reference>
<sequence>MARLKLGVLVSGRGSNLQALIDACRDPAFPAEIAVVISNRADAQAIARAEAAGIATAVIPHRQFASRADFDAAVDARLRQAEVALVCLAGFMRLLTTGFVAAWFDRMINIHPSLLPSFKGLHPQQQAIDAGVRLSGCTVHYVRDEMDAGPIIVQAMVPVLPDDDESRLADRILTAEHAAYPLAVRLIADGRVTVSGERTLVSGGGWPAAPVLVPTAA</sequence>
<dbReference type="PANTHER" id="PTHR43369:SF2">
    <property type="entry name" value="PHOSPHORIBOSYLGLYCINAMIDE FORMYLTRANSFERASE"/>
    <property type="match status" value="1"/>
</dbReference>
<organism evidence="8 9">
    <name type="scientific">Stella humosa</name>
    <dbReference type="NCBI Taxonomy" id="94"/>
    <lineage>
        <taxon>Bacteria</taxon>
        <taxon>Pseudomonadati</taxon>
        <taxon>Pseudomonadota</taxon>
        <taxon>Alphaproteobacteria</taxon>
        <taxon>Rhodospirillales</taxon>
        <taxon>Stellaceae</taxon>
        <taxon>Stella</taxon>
    </lineage>
</organism>
<feature type="domain" description="Formyl transferase N-terminal" evidence="7">
    <location>
        <begin position="5"/>
        <end position="184"/>
    </location>
</feature>
<evidence type="ECO:0000256" key="5">
    <source>
        <dbReference type="ARBA" id="ARBA00047664"/>
    </source>
</evidence>
<evidence type="ECO:0000256" key="4">
    <source>
        <dbReference type="ARBA" id="ARBA00038440"/>
    </source>
</evidence>
<dbReference type="AlphaFoldDB" id="A0A3N1M9Y9"/>
<dbReference type="InterPro" id="IPR004607">
    <property type="entry name" value="GART"/>
</dbReference>
<keyword evidence="2 6" id="KW-0808">Transferase</keyword>
<comment type="pathway">
    <text evidence="1 6">Purine metabolism; IMP biosynthesis via de novo pathway; N(2)-formyl-N(1)-(5-phospho-D-ribosyl)glycinamide from N(1)-(5-phospho-D-ribosyl)glycinamide (10-formyl THF route): step 1/1.</text>
</comment>
<evidence type="ECO:0000313" key="9">
    <source>
        <dbReference type="Proteomes" id="UP000278222"/>
    </source>
</evidence>
<dbReference type="OrthoDB" id="9806170at2"/>
<dbReference type="NCBIfam" id="TIGR00639">
    <property type="entry name" value="PurN"/>
    <property type="match status" value="1"/>
</dbReference>
<feature type="binding site" evidence="6">
    <location>
        <position position="109"/>
    </location>
    <ligand>
        <name>(6R)-10-formyltetrahydrofolate</name>
        <dbReference type="ChEBI" id="CHEBI:195366"/>
    </ligand>
</feature>
<dbReference type="RefSeq" id="WP_123688889.1">
    <property type="nucleotide sequence ID" value="NZ_AP019700.1"/>
</dbReference>
<feature type="binding site" evidence="6">
    <location>
        <begin position="92"/>
        <end position="95"/>
    </location>
    <ligand>
        <name>(6R)-10-formyltetrahydrofolate</name>
        <dbReference type="ChEBI" id="CHEBI:195366"/>
    </ligand>
</feature>
<evidence type="ECO:0000256" key="2">
    <source>
        <dbReference type="ARBA" id="ARBA00022679"/>
    </source>
</evidence>
<dbReference type="InterPro" id="IPR036477">
    <property type="entry name" value="Formyl_transf_N_sf"/>
</dbReference>
<dbReference type="Gene3D" id="3.40.50.170">
    <property type="entry name" value="Formyl transferase, N-terminal domain"/>
    <property type="match status" value="1"/>
</dbReference>
<dbReference type="Proteomes" id="UP000278222">
    <property type="component" value="Unassembled WGS sequence"/>
</dbReference>
<evidence type="ECO:0000313" key="8">
    <source>
        <dbReference type="EMBL" id="ROP99506.1"/>
    </source>
</evidence>
<comment type="function">
    <text evidence="6">Catalyzes the transfer of a formyl group from 10-formyltetrahydrofolate to 5-phospho-ribosyl-glycinamide (GAR), producing 5-phospho-ribosyl-N-formylglycinamide (FGAR) and tetrahydrofolate.</text>
</comment>
<feature type="active site" description="Proton donor" evidence="6">
    <location>
        <position position="111"/>
    </location>
</feature>
<evidence type="ECO:0000259" key="7">
    <source>
        <dbReference type="Pfam" id="PF00551"/>
    </source>
</evidence>
<feature type="site" description="Raises pKa of active site His" evidence="6">
    <location>
        <position position="147"/>
    </location>
</feature>
<protein>
    <recommendedName>
        <fullName evidence="6">Phosphoribosylglycinamide formyltransferase</fullName>
        <ecNumber evidence="6">2.1.2.2</ecNumber>
    </recommendedName>
    <alternativeName>
        <fullName evidence="6">5'-phosphoribosylglycinamide transformylase</fullName>
    </alternativeName>
    <alternativeName>
        <fullName evidence="6">GAR transformylase</fullName>
        <shortName evidence="6">GART</shortName>
    </alternativeName>
</protein>
<name>A0A3N1M9Y9_9PROT</name>
<dbReference type="SUPFAM" id="SSF53328">
    <property type="entry name" value="Formyltransferase"/>
    <property type="match status" value="1"/>
</dbReference>
<comment type="caution">
    <text evidence="8">The sequence shown here is derived from an EMBL/GenBank/DDBJ whole genome shotgun (WGS) entry which is preliminary data.</text>
</comment>
<dbReference type="PROSITE" id="PS00373">
    <property type="entry name" value="GART"/>
    <property type="match status" value="1"/>
</dbReference>
<feature type="binding site" evidence="6">
    <location>
        <begin position="14"/>
        <end position="16"/>
    </location>
    <ligand>
        <name>N(1)-(5-phospho-beta-D-ribosyl)glycinamide</name>
        <dbReference type="ChEBI" id="CHEBI:143788"/>
    </ligand>
</feature>
<evidence type="ECO:0000256" key="1">
    <source>
        <dbReference type="ARBA" id="ARBA00005054"/>
    </source>
</evidence>
<dbReference type="InterPro" id="IPR002376">
    <property type="entry name" value="Formyl_transf_N"/>
</dbReference>
<dbReference type="UniPathway" id="UPA00074">
    <property type="reaction ID" value="UER00126"/>
</dbReference>
<dbReference type="PANTHER" id="PTHR43369">
    <property type="entry name" value="PHOSPHORIBOSYLGLYCINAMIDE FORMYLTRANSFERASE"/>
    <property type="match status" value="1"/>
</dbReference>
<dbReference type="Pfam" id="PF00551">
    <property type="entry name" value="Formyl_trans_N"/>
    <property type="match status" value="1"/>
</dbReference>
<gene>
    <name evidence="6" type="primary">purN</name>
    <name evidence="8" type="ORF">EDC65_1285</name>
</gene>
<evidence type="ECO:0000256" key="3">
    <source>
        <dbReference type="ARBA" id="ARBA00022755"/>
    </source>
</evidence>
<dbReference type="GO" id="GO:0005829">
    <property type="term" value="C:cytosol"/>
    <property type="evidence" value="ECO:0007669"/>
    <property type="project" value="TreeGrafter"/>
</dbReference>
<proteinExistence type="inferred from homology"/>
<dbReference type="InterPro" id="IPR001555">
    <property type="entry name" value="GART_AS"/>
</dbReference>
<dbReference type="EC" id="2.1.2.2" evidence="6"/>